<dbReference type="Pfam" id="PF00144">
    <property type="entry name" value="Beta-lactamase"/>
    <property type="match status" value="1"/>
</dbReference>
<keyword evidence="3" id="KW-1185">Reference proteome</keyword>
<evidence type="ECO:0000259" key="1">
    <source>
        <dbReference type="Pfam" id="PF00144"/>
    </source>
</evidence>
<dbReference type="SUPFAM" id="SSF56601">
    <property type="entry name" value="beta-lactamase/transpeptidase-like"/>
    <property type="match status" value="1"/>
</dbReference>
<accession>A0A327PBQ9</accession>
<dbReference type="InterPro" id="IPR050491">
    <property type="entry name" value="AmpC-like"/>
</dbReference>
<proteinExistence type="predicted"/>
<dbReference type="Gene3D" id="3.40.710.10">
    <property type="entry name" value="DD-peptidase/beta-lactamase superfamily"/>
    <property type="match status" value="1"/>
</dbReference>
<name>A0A327PBQ9_9BACT</name>
<gene>
    <name evidence="2" type="ORF">LV83_02782</name>
</gene>
<dbReference type="PANTHER" id="PTHR46825">
    <property type="entry name" value="D-ALANYL-D-ALANINE-CARBOXYPEPTIDASE/ENDOPEPTIDASE AMPH"/>
    <property type="match status" value="1"/>
</dbReference>
<organism evidence="2 3">
    <name type="scientific">Algoriphagus yeomjeoni</name>
    <dbReference type="NCBI Taxonomy" id="291403"/>
    <lineage>
        <taxon>Bacteria</taxon>
        <taxon>Pseudomonadati</taxon>
        <taxon>Bacteroidota</taxon>
        <taxon>Cytophagia</taxon>
        <taxon>Cytophagales</taxon>
        <taxon>Cyclobacteriaceae</taxon>
        <taxon>Algoriphagus</taxon>
    </lineage>
</organism>
<comment type="caution">
    <text evidence="2">The sequence shown here is derived from an EMBL/GenBank/DDBJ whole genome shotgun (WGS) entry which is preliminary data.</text>
</comment>
<dbReference type="EMBL" id="QLLK01000007">
    <property type="protein sequence ID" value="RAI88482.1"/>
    <property type="molecule type" value="Genomic_DNA"/>
</dbReference>
<dbReference type="RefSeq" id="WP_111612115.1">
    <property type="nucleotide sequence ID" value="NZ_QLLK01000007.1"/>
</dbReference>
<protein>
    <submittedName>
        <fullName evidence="2">CubicO group peptidase (Beta-lactamase class C family)</fullName>
    </submittedName>
</protein>
<reference evidence="2 3" key="1">
    <citation type="submission" date="2018-06" db="EMBL/GenBank/DDBJ databases">
        <title>Genomic Encyclopedia of Archaeal and Bacterial Type Strains, Phase II (KMG-II): from individual species to whole genera.</title>
        <authorList>
            <person name="Goeker M."/>
        </authorList>
    </citation>
    <scope>NUCLEOTIDE SEQUENCE [LARGE SCALE GENOMIC DNA]</scope>
    <source>
        <strain evidence="2 3">DSM 23446</strain>
    </source>
</reference>
<dbReference type="PANTHER" id="PTHR46825:SF9">
    <property type="entry name" value="BETA-LACTAMASE-RELATED DOMAIN-CONTAINING PROTEIN"/>
    <property type="match status" value="1"/>
</dbReference>
<feature type="domain" description="Beta-lactamase-related" evidence="1">
    <location>
        <begin position="46"/>
        <end position="343"/>
    </location>
</feature>
<evidence type="ECO:0000313" key="2">
    <source>
        <dbReference type="EMBL" id="RAI88482.1"/>
    </source>
</evidence>
<dbReference type="InterPro" id="IPR012338">
    <property type="entry name" value="Beta-lactam/transpept-like"/>
</dbReference>
<dbReference type="OrthoDB" id="9793489at2"/>
<evidence type="ECO:0000313" key="3">
    <source>
        <dbReference type="Proteomes" id="UP000249610"/>
    </source>
</evidence>
<dbReference type="Proteomes" id="UP000249610">
    <property type="component" value="Unassembled WGS sequence"/>
</dbReference>
<dbReference type="InterPro" id="IPR001466">
    <property type="entry name" value="Beta-lactam-related"/>
</dbReference>
<sequence length="547" mass="62376">MKNRYLIKIVLSAVLLAFLLVPIHTFSQTNSGDLEKIVDSLFIGYSNQNEPGVIIGIMKNDSIILKKAYGSSNIELNVPISNETKFHIASLTKQFTAFAIAQLEGQGKLSYQDDIRNYLPELNDFGRVITIDHLLHHTSGLRSSNRLRLLQDDFYETILTQENALQLIFAQKELNFDPGSEFGYSNSGYILLATIVERISNMKFSEWLEQNVFQPLDMNQSIVVSGQAQQDPNKAIPYEKNGDGYKQTMGMDWLDYGATGIYSTIEDLVKWQRYLHSLNYMWLGESSSSFPYGMGLYVVKSSEGDIEQIYHTGDGVGYISFMSYYPMEQLDVILLSNLNSNEPIRLAEEIVGILNSKNKNLTTEIEPQLEVPLEILEIYAGTYDAEQFKPEFEIKDSQLYALSSQGADLLVALNETTFVIPNTPVQFEFDKAGQYVILKMPDNELKFPRITPEEVSHTIDLSDYTGIYYSPELDVSYSLKVDNNQLVAESPKNRRIVFGSIAMDTTESEDRYFRNIHFSRDENNRINGLRVTDIDGRVRNLWFEKKE</sequence>
<dbReference type="AlphaFoldDB" id="A0A327PBQ9"/>